<evidence type="ECO:0000313" key="2">
    <source>
        <dbReference type="Proteomes" id="UP000673821"/>
    </source>
</evidence>
<accession>A0ABM8SPE7</accession>
<dbReference type="PANTHER" id="PTHR13812:SF19">
    <property type="entry name" value="KETIMINE REDUCTASE MU-CRYSTALLIN"/>
    <property type="match status" value="1"/>
</dbReference>
<dbReference type="PIRSF" id="PIRSF001439">
    <property type="entry name" value="CryM"/>
    <property type="match status" value="1"/>
</dbReference>
<sequence>MVSYLDESSVRAALNWGDLIPAMETALASFSSGRVIQPVRNMLTIEEGKRYLGIMPVVAENAMGAKLVSFFPGNAGTGVPTHLAMILLFRPDTGEPLAVMDGRLVTEMRTAAVSAAVTKRLSLADGGVLAILGSGVQARAHLTALSHIRRFDEIRVWSRTPERARRFAEEHHAIVTDDAESAVRDADVIVTATTAHEPILKGAWLKPGAHINAIGAPRPTWRELDDDAMTAGTLLVDSREAVLKESGDVILSKALIYAEVGEIFAGTKRRPPLGTTVFKSVGLAVEDIAAARLVYDATSGAAKQAT</sequence>
<dbReference type="Pfam" id="PF02423">
    <property type="entry name" value="OCD_Mu_crystall"/>
    <property type="match status" value="1"/>
</dbReference>
<evidence type="ECO:0000313" key="1">
    <source>
        <dbReference type="EMBL" id="CAE6824069.1"/>
    </source>
</evidence>
<dbReference type="InterPro" id="IPR003462">
    <property type="entry name" value="ODC_Mu_crystall"/>
</dbReference>
<proteinExistence type="predicted"/>
<protein>
    <submittedName>
        <fullName evidence="1">Delta(1)-pyrroline-2-carboxylate reductase</fullName>
        <ecNumber evidence="1">1.5.1.49</ecNumber>
    </submittedName>
</protein>
<reference evidence="1 2" key="1">
    <citation type="submission" date="2021-02" db="EMBL/GenBank/DDBJ databases">
        <authorList>
            <person name="Vanwijnsberghe S."/>
        </authorList>
    </citation>
    <scope>NUCLEOTIDE SEQUENCE [LARGE SCALE GENOMIC DNA]</scope>
    <source>
        <strain evidence="1 2">R-69776</strain>
    </source>
</reference>
<keyword evidence="2" id="KW-1185">Reference proteome</keyword>
<dbReference type="GO" id="GO:0016491">
    <property type="term" value="F:oxidoreductase activity"/>
    <property type="evidence" value="ECO:0007669"/>
    <property type="project" value="UniProtKB-KW"/>
</dbReference>
<dbReference type="Gene3D" id="3.30.1780.10">
    <property type="entry name" value="ornithine cyclodeaminase, domain 1"/>
    <property type="match status" value="1"/>
</dbReference>
<dbReference type="RefSeq" id="WP_200660510.1">
    <property type="nucleotide sequence ID" value="NZ_CAJNAW010000045.1"/>
</dbReference>
<dbReference type="PANTHER" id="PTHR13812">
    <property type="entry name" value="KETIMINE REDUCTASE MU-CRYSTALLIN"/>
    <property type="match status" value="1"/>
</dbReference>
<dbReference type="EC" id="1.5.1.49" evidence="1"/>
<dbReference type="Proteomes" id="UP000673821">
    <property type="component" value="Unassembled WGS sequence"/>
</dbReference>
<keyword evidence="1" id="KW-0560">Oxidoreductase</keyword>
<comment type="caution">
    <text evidence="1">The sequence shown here is derived from an EMBL/GenBank/DDBJ whole genome shotgun (WGS) entry which is preliminary data.</text>
</comment>
<organism evidence="1 2">
    <name type="scientific">Paraburkholderia nemoris</name>
    <dbReference type="NCBI Taxonomy" id="2793076"/>
    <lineage>
        <taxon>Bacteria</taxon>
        <taxon>Pseudomonadati</taxon>
        <taxon>Pseudomonadota</taxon>
        <taxon>Betaproteobacteria</taxon>
        <taxon>Burkholderiales</taxon>
        <taxon>Burkholderiaceae</taxon>
        <taxon>Paraburkholderia</taxon>
    </lineage>
</organism>
<dbReference type="Gene3D" id="3.40.50.720">
    <property type="entry name" value="NAD(P)-binding Rossmann-like Domain"/>
    <property type="match status" value="1"/>
</dbReference>
<name>A0ABM8SPE7_9BURK</name>
<dbReference type="SUPFAM" id="SSF51735">
    <property type="entry name" value="NAD(P)-binding Rossmann-fold domains"/>
    <property type="match status" value="1"/>
</dbReference>
<dbReference type="EMBL" id="CAJNBH010000023">
    <property type="protein sequence ID" value="CAE6824069.1"/>
    <property type="molecule type" value="Genomic_DNA"/>
</dbReference>
<dbReference type="InterPro" id="IPR036291">
    <property type="entry name" value="NAD(P)-bd_dom_sf"/>
</dbReference>
<gene>
    <name evidence="1" type="primary">arcB_2</name>
    <name evidence="1" type="ORF">R69776_06291</name>
</gene>
<dbReference type="InterPro" id="IPR023401">
    <property type="entry name" value="ODC_N"/>
</dbReference>